<evidence type="ECO:0000313" key="2">
    <source>
        <dbReference type="EMBL" id="KAE8055782.1"/>
    </source>
</evidence>
<dbReference type="Proteomes" id="UP000327013">
    <property type="component" value="Chromosome 5"/>
</dbReference>
<accession>A0A5N6R4A1</accession>
<proteinExistence type="predicted"/>
<evidence type="ECO:0000313" key="3">
    <source>
        <dbReference type="Proteomes" id="UP000327013"/>
    </source>
</evidence>
<dbReference type="PANTHER" id="PTHR37371:SF1">
    <property type="entry name" value="KINESIN-LIKE PROTEIN"/>
    <property type="match status" value="1"/>
</dbReference>
<dbReference type="EMBL" id="CM017325">
    <property type="protein sequence ID" value="KAE8055782.1"/>
    <property type="molecule type" value="Genomic_DNA"/>
</dbReference>
<keyword evidence="3" id="KW-1185">Reference proteome</keyword>
<dbReference type="PANTHER" id="PTHR37371">
    <property type="entry name" value="OS08G0180400 PROTEIN"/>
    <property type="match status" value="1"/>
</dbReference>
<name>A0A5N6R4A1_9ROSI</name>
<protein>
    <submittedName>
        <fullName evidence="2">Uncharacterized protein</fullName>
    </submittedName>
</protein>
<organism evidence="2 3">
    <name type="scientific">Carpinus fangiana</name>
    <dbReference type="NCBI Taxonomy" id="176857"/>
    <lineage>
        <taxon>Eukaryota</taxon>
        <taxon>Viridiplantae</taxon>
        <taxon>Streptophyta</taxon>
        <taxon>Embryophyta</taxon>
        <taxon>Tracheophyta</taxon>
        <taxon>Spermatophyta</taxon>
        <taxon>Magnoliopsida</taxon>
        <taxon>eudicotyledons</taxon>
        <taxon>Gunneridae</taxon>
        <taxon>Pentapetalae</taxon>
        <taxon>rosids</taxon>
        <taxon>fabids</taxon>
        <taxon>Fagales</taxon>
        <taxon>Betulaceae</taxon>
        <taxon>Carpinus</taxon>
    </lineage>
</organism>
<feature type="compositionally biased region" description="Polar residues" evidence="1">
    <location>
        <begin position="37"/>
        <end position="47"/>
    </location>
</feature>
<reference evidence="2 3" key="1">
    <citation type="submission" date="2019-06" db="EMBL/GenBank/DDBJ databases">
        <title>A chromosomal-level reference genome of Carpinus fangiana (Coryloideae, Betulaceae).</title>
        <authorList>
            <person name="Yang X."/>
            <person name="Wang Z."/>
            <person name="Zhang L."/>
            <person name="Hao G."/>
            <person name="Liu J."/>
            <person name="Yang Y."/>
        </authorList>
    </citation>
    <scope>NUCLEOTIDE SEQUENCE [LARGE SCALE GENOMIC DNA]</scope>
    <source>
        <strain evidence="2">Cfa_2016G</strain>
        <tissue evidence="2">Leaf</tissue>
    </source>
</reference>
<sequence length="211" mass="23354">MKKKGNRRSSVAELLETPLPKAASPPPPPNDAPKSGNFISSKKTLSASKIKKEKSLPTALNSLSSVSDLKDLASSRLDDLKRHIDRSHAEILKELDSSQSRLHKRFKVSLSISLEQVETNARMIYTVVDQLLKAIQTQSCQRLMDESEKEYKKISERISESREAMKASYGEFISDAQGSASRACKASITELSQSCEKAVDVLRTRFGIPST</sequence>
<gene>
    <name evidence="2" type="ORF">FH972_012604</name>
</gene>
<feature type="region of interest" description="Disordered" evidence="1">
    <location>
        <begin position="1"/>
        <end position="47"/>
    </location>
</feature>
<dbReference type="OrthoDB" id="1933837at2759"/>
<evidence type="ECO:0000256" key="1">
    <source>
        <dbReference type="SAM" id="MobiDB-lite"/>
    </source>
</evidence>
<dbReference type="AlphaFoldDB" id="A0A5N6R4A1"/>